<dbReference type="PROSITE" id="PS00028">
    <property type="entry name" value="ZINC_FINGER_C2H2_1"/>
    <property type="match status" value="1"/>
</dbReference>
<name>J4GIL2_9APHY</name>
<dbReference type="InterPro" id="IPR013087">
    <property type="entry name" value="Znf_C2H2_type"/>
</dbReference>
<dbReference type="HOGENOM" id="CLU_969885_0_0_1"/>
<evidence type="ECO:0000313" key="2">
    <source>
        <dbReference type="EMBL" id="CCM06673.1"/>
    </source>
</evidence>
<keyword evidence="3" id="KW-1185">Reference proteome</keyword>
<sequence>MDCLSSANGISMAYLYNLAHPDSTHRAAAPWDASLALNGTNNFHTHVHMQNLHWPALPVDLAHHVYPRAGGAPTQSPSTALPPDAQDFIGARLALFSDAPSRIRQWFYMLAHPAHTVRIEPALPSPPAYEYANTHNTFSASTAYDLYAFSSGTYSPETSSSPDSTSAPDALPWNTITPDAHTASLRCQWDGCMQRFETARFGDIEAHIRAAHFAPEEWDAERRGLCRWAGCNRDKTLFFKSFAKHIATRHLRSTATVCTVHGCEEHFTRADSRARHLLKVHGVGLDG</sequence>
<dbReference type="STRING" id="599839.J4GIL2"/>
<reference evidence="2 3" key="1">
    <citation type="journal article" date="2012" name="Appl. Environ. Microbiol.">
        <title>Short-read sequencing for genomic analysis of the brown rot fungus Fibroporia radiculosa.</title>
        <authorList>
            <person name="Tang J.D."/>
            <person name="Perkins A.D."/>
            <person name="Sonstegard T.S."/>
            <person name="Schroeder S.G."/>
            <person name="Burgess S.C."/>
            <person name="Diehl S.V."/>
        </authorList>
    </citation>
    <scope>NUCLEOTIDE SEQUENCE [LARGE SCALE GENOMIC DNA]</scope>
    <source>
        <strain evidence="2 3">TFFH 294</strain>
    </source>
</reference>
<organism evidence="2 3">
    <name type="scientific">Fibroporia radiculosa</name>
    <dbReference type="NCBI Taxonomy" id="599839"/>
    <lineage>
        <taxon>Eukaryota</taxon>
        <taxon>Fungi</taxon>
        <taxon>Dikarya</taxon>
        <taxon>Basidiomycota</taxon>
        <taxon>Agaricomycotina</taxon>
        <taxon>Agaricomycetes</taxon>
        <taxon>Polyporales</taxon>
        <taxon>Fibroporiaceae</taxon>
        <taxon>Fibroporia</taxon>
    </lineage>
</organism>
<accession>J4GIL2</accession>
<feature type="domain" description="C2H2-type" evidence="1">
    <location>
        <begin position="258"/>
        <end position="281"/>
    </location>
</feature>
<dbReference type="InParanoid" id="J4GIL2"/>
<dbReference type="SMART" id="SM00355">
    <property type="entry name" value="ZnF_C2H2"/>
    <property type="match status" value="3"/>
</dbReference>
<dbReference type="EMBL" id="HE797444">
    <property type="protein sequence ID" value="CCM06673.1"/>
    <property type="molecule type" value="Genomic_DNA"/>
</dbReference>
<dbReference type="Proteomes" id="UP000006352">
    <property type="component" value="Unassembled WGS sequence"/>
</dbReference>
<dbReference type="AlphaFoldDB" id="J4GIL2"/>
<gene>
    <name evidence="2" type="ORF">FIBRA_08958</name>
</gene>
<evidence type="ECO:0000259" key="1">
    <source>
        <dbReference type="PROSITE" id="PS00028"/>
    </source>
</evidence>
<evidence type="ECO:0000313" key="3">
    <source>
        <dbReference type="Proteomes" id="UP000006352"/>
    </source>
</evidence>
<dbReference type="OrthoDB" id="2799176at2759"/>
<dbReference type="RefSeq" id="XP_012185956.1">
    <property type="nucleotide sequence ID" value="XM_012330566.1"/>
</dbReference>
<dbReference type="GeneID" id="24101573"/>
<protein>
    <recommendedName>
        <fullName evidence="1">C2H2-type domain-containing protein</fullName>
    </recommendedName>
</protein>
<proteinExistence type="predicted"/>